<feature type="transmembrane region" description="Helical" evidence="11">
    <location>
        <begin position="54"/>
        <end position="71"/>
    </location>
</feature>
<dbReference type="CDD" id="cd16917">
    <property type="entry name" value="HATPase_UhpB-NarQ-NarX-like"/>
    <property type="match status" value="1"/>
</dbReference>
<reference evidence="13" key="1">
    <citation type="submission" date="2020-10" db="EMBL/GenBank/DDBJ databases">
        <title>Sequencing the genomes of 1000 actinobacteria strains.</title>
        <authorList>
            <person name="Klenk H.-P."/>
        </authorList>
    </citation>
    <scope>NUCLEOTIDE SEQUENCE</scope>
    <source>
        <strain evidence="13">DSM 46832</strain>
    </source>
</reference>
<keyword evidence="3" id="KW-0597">Phosphoprotein</keyword>
<evidence type="ECO:0000313" key="14">
    <source>
        <dbReference type="Proteomes" id="UP000649753"/>
    </source>
</evidence>
<dbReference type="InterPro" id="IPR011712">
    <property type="entry name" value="Sig_transdc_His_kin_sub3_dim/P"/>
</dbReference>
<feature type="domain" description="Histidine kinase/HSP90-like ATPase" evidence="12">
    <location>
        <begin position="355"/>
        <end position="450"/>
    </location>
</feature>
<name>A0A927QX82_9ACTN</name>
<dbReference type="InterPro" id="IPR055558">
    <property type="entry name" value="DUF7134"/>
</dbReference>
<dbReference type="Gene3D" id="1.20.5.1930">
    <property type="match status" value="1"/>
</dbReference>
<feature type="transmembrane region" description="Helical" evidence="11">
    <location>
        <begin position="21"/>
        <end position="42"/>
    </location>
</feature>
<feature type="compositionally biased region" description="Basic and acidic residues" evidence="10">
    <location>
        <begin position="149"/>
        <end position="165"/>
    </location>
</feature>
<dbReference type="Pfam" id="PF07730">
    <property type="entry name" value="HisKA_3"/>
    <property type="match status" value="1"/>
</dbReference>
<dbReference type="InterPro" id="IPR003594">
    <property type="entry name" value="HATPase_dom"/>
</dbReference>
<dbReference type="GO" id="GO:0046983">
    <property type="term" value="F:protein dimerization activity"/>
    <property type="evidence" value="ECO:0007669"/>
    <property type="project" value="InterPro"/>
</dbReference>
<dbReference type="InterPro" id="IPR036890">
    <property type="entry name" value="HATPase_C_sf"/>
</dbReference>
<keyword evidence="9" id="KW-0175">Coiled coil</keyword>
<sequence length="453" mass="47807">MAEHPAGSVRTLARSPAAQDAALAAAVLLLCVLLGTPVDGLAKSSDSAPPDDSSAMWWAATVVAAVGIAMRRRWPLPMLVLCTGTVVVHLALLVPVTVIDLSAPILLATVAVRYPRAISVAALAAMLAIAAASSTFAVTQIDPLARTSQREVRRPLQEVPPRKELPPPQDVPPRHEEPPPAPAPVGVAVRHISGIAWNDLPALMVTLIASWAIGSGARSRRAHLDELHAHAADLERQRDQQSALAVAAERSRLSRELHDVVAHGLSVMVIQAQGAAAALDNRPADTRRALEAIVKTGRDSLTDMRQVLATVDQTDDAWRPQPGLAALPALLTQVREAGTPVRLKIVGEPVPLSTTVDLSAYRIVQEALTNAMKHAGPAARAEVVVSYTDAHVEVEVTDDGPGDLRLKGASSGGNGLRGMRERIRLLGGSFEAGRRASAGFQVRAVLPLRGQQS</sequence>
<keyword evidence="5" id="KW-0547">Nucleotide-binding</keyword>
<evidence type="ECO:0000256" key="8">
    <source>
        <dbReference type="ARBA" id="ARBA00023012"/>
    </source>
</evidence>
<dbReference type="GO" id="GO:0000155">
    <property type="term" value="F:phosphorelay sensor kinase activity"/>
    <property type="evidence" value="ECO:0007669"/>
    <property type="project" value="InterPro"/>
</dbReference>
<dbReference type="Proteomes" id="UP000649753">
    <property type="component" value="Unassembled WGS sequence"/>
</dbReference>
<dbReference type="PANTHER" id="PTHR24421:SF10">
    <property type="entry name" value="NITRATE_NITRITE SENSOR PROTEIN NARQ"/>
    <property type="match status" value="1"/>
</dbReference>
<proteinExistence type="predicted"/>
<gene>
    <name evidence="13" type="ORF">H4W31_003408</name>
</gene>
<dbReference type="InterPro" id="IPR050482">
    <property type="entry name" value="Sensor_HK_TwoCompSys"/>
</dbReference>
<feature type="coiled-coil region" evidence="9">
    <location>
        <begin position="224"/>
        <end position="251"/>
    </location>
</feature>
<keyword evidence="7" id="KW-0067">ATP-binding</keyword>
<dbReference type="SMART" id="SM00387">
    <property type="entry name" value="HATPase_c"/>
    <property type="match status" value="1"/>
</dbReference>
<comment type="catalytic activity">
    <reaction evidence="1">
        <text>ATP + protein L-histidine = ADP + protein N-phospho-L-histidine.</text>
        <dbReference type="EC" id="2.7.13.3"/>
    </reaction>
</comment>
<evidence type="ECO:0000256" key="10">
    <source>
        <dbReference type="SAM" id="MobiDB-lite"/>
    </source>
</evidence>
<protein>
    <recommendedName>
        <fullName evidence="2">histidine kinase</fullName>
        <ecNumber evidence="2">2.7.13.3</ecNumber>
    </recommendedName>
</protein>
<dbReference type="Pfam" id="PF23539">
    <property type="entry name" value="DUF7134"/>
    <property type="match status" value="1"/>
</dbReference>
<dbReference type="GO" id="GO:0005524">
    <property type="term" value="F:ATP binding"/>
    <property type="evidence" value="ECO:0007669"/>
    <property type="project" value="UniProtKB-KW"/>
</dbReference>
<evidence type="ECO:0000256" key="7">
    <source>
        <dbReference type="ARBA" id="ARBA00022840"/>
    </source>
</evidence>
<keyword evidence="11" id="KW-1133">Transmembrane helix</keyword>
<dbReference type="Gene3D" id="3.30.565.10">
    <property type="entry name" value="Histidine kinase-like ATPase, C-terminal domain"/>
    <property type="match status" value="1"/>
</dbReference>
<evidence type="ECO:0000256" key="2">
    <source>
        <dbReference type="ARBA" id="ARBA00012438"/>
    </source>
</evidence>
<keyword evidence="14" id="KW-1185">Reference proteome</keyword>
<evidence type="ECO:0000256" key="11">
    <source>
        <dbReference type="SAM" id="Phobius"/>
    </source>
</evidence>
<evidence type="ECO:0000259" key="12">
    <source>
        <dbReference type="SMART" id="SM00387"/>
    </source>
</evidence>
<dbReference type="GO" id="GO:0016020">
    <property type="term" value="C:membrane"/>
    <property type="evidence" value="ECO:0007669"/>
    <property type="project" value="InterPro"/>
</dbReference>
<dbReference type="EC" id="2.7.13.3" evidence="2"/>
<organism evidence="13 14">
    <name type="scientific">Plantactinospora soyae</name>
    <dbReference type="NCBI Taxonomy" id="1544732"/>
    <lineage>
        <taxon>Bacteria</taxon>
        <taxon>Bacillati</taxon>
        <taxon>Actinomycetota</taxon>
        <taxon>Actinomycetes</taxon>
        <taxon>Micromonosporales</taxon>
        <taxon>Micromonosporaceae</taxon>
        <taxon>Plantactinospora</taxon>
    </lineage>
</organism>
<keyword evidence="6 13" id="KW-0418">Kinase</keyword>
<evidence type="ECO:0000256" key="4">
    <source>
        <dbReference type="ARBA" id="ARBA00022679"/>
    </source>
</evidence>
<evidence type="ECO:0000256" key="1">
    <source>
        <dbReference type="ARBA" id="ARBA00000085"/>
    </source>
</evidence>
<evidence type="ECO:0000256" key="9">
    <source>
        <dbReference type="SAM" id="Coils"/>
    </source>
</evidence>
<feature type="region of interest" description="Disordered" evidence="10">
    <location>
        <begin position="149"/>
        <end position="185"/>
    </location>
</feature>
<dbReference type="RefSeq" id="WP_192767559.1">
    <property type="nucleotide sequence ID" value="NZ_JADBEB010000001.1"/>
</dbReference>
<keyword evidence="11" id="KW-0812">Transmembrane</keyword>
<dbReference type="Pfam" id="PF02518">
    <property type="entry name" value="HATPase_c"/>
    <property type="match status" value="1"/>
</dbReference>
<dbReference type="PANTHER" id="PTHR24421">
    <property type="entry name" value="NITRATE/NITRITE SENSOR PROTEIN NARX-RELATED"/>
    <property type="match status" value="1"/>
</dbReference>
<keyword evidence="8" id="KW-0902">Two-component regulatory system</keyword>
<keyword evidence="11" id="KW-0472">Membrane</keyword>
<evidence type="ECO:0000256" key="3">
    <source>
        <dbReference type="ARBA" id="ARBA00022553"/>
    </source>
</evidence>
<evidence type="ECO:0000313" key="13">
    <source>
        <dbReference type="EMBL" id="MBE1487770.1"/>
    </source>
</evidence>
<dbReference type="EMBL" id="JADBEB010000001">
    <property type="protein sequence ID" value="MBE1487770.1"/>
    <property type="molecule type" value="Genomic_DNA"/>
</dbReference>
<keyword evidence="4" id="KW-0808">Transferase</keyword>
<feature type="transmembrane region" description="Helical" evidence="11">
    <location>
        <begin position="78"/>
        <end position="98"/>
    </location>
</feature>
<accession>A0A927QX82</accession>
<evidence type="ECO:0000256" key="5">
    <source>
        <dbReference type="ARBA" id="ARBA00022741"/>
    </source>
</evidence>
<comment type="caution">
    <text evidence="13">The sequence shown here is derived from an EMBL/GenBank/DDBJ whole genome shotgun (WGS) entry which is preliminary data.</text>
</comment>
<dbReference type="SUPFAM" id="SSF55874">
    <property type="entry name" value="ATPase domain of HSP90 chaperone/DNA topoisomerase II/histidine kinase"/>
    <property type="match status" value="1"/>
</dbReference>
<evidence type="ECO:0000256" key="6">
    <source>
        <dbReference type="ARBA" id="ARBA00022777"/>
    </source>
</evidence>
<dbReference type="AlphaFoldDB" id="A0A927QX82"/>
<feature type="transmembrane region" description="Helical" evidence="11">
    <location>
        <begin position="118"/>
        <end position="138"/>
    </location>
</feature>